<dbReference type="EMBL" id="MHSH01000057">
    <property type="protein sequence ID" value="OHA39996.1"/>
    <property type="molecule type" value="Genomic_DNA"/>
</dbReference>
<dbReference type="Pfam" id="PF11967">
    <property type="entry name" value="RecO_N"/>
    <property type="match status" value="1"/>
</dbReference>
<gene>
    <name evidence="5" type="ORF">A3H68_00105</name>
</gene>
<accession>A0A1G2NV50</accession>
<keyword evidence="2" id="KW-0233">DNA recombination</keyword>
<protein>
    <recommendedName>
        <fullName evidence="4">DNA replication/recombination mediator RecO N-terminal domain-containing protein</fullName>
    </recommendedName>
</protein>
<keyword evidence="1" id="KW-0227">DNA damage</keyword>
<dbReference type="InterPro" id="IPR022572">
    <property type="entry name" value="DNA_rep/recomb_RecO_N"/>
</dbReference>
<feature type="domain" description="DNA replication/recombination mediator RecO N-terminal" evidence="4">
    <location>
        <begin position="2"/>
        <end position="66"/>
    </location>
</feature>
<dbReference type="Proteomes" id="UP000176429">
    <property type="component" value="Unassembled WGS sequence"/>
</dbReference>
<dbReference type="GO" id="GO:0006302">
    <property type="term" value="P:double-strand break repair"/>
    <property type="evidence" value="ECO:0007669"/>
    <property type="project" value="TreeGrafter"/>
</dbReference>
<dbReference type="AlphaFoldDB" id="A0A1G2NV50"/>
<evidence type="ECO:0000256" key="1">
    <source>
        <dbReference type="ARBA" id="ARBA00022763"/>
    </source>
</evidence>
<evidence type="ECO:0000313" key="5">
    <source>
        <dbReference type="EMBL" id="OHA39996.1"/>
    </source>
</evidence>
<comment type="caution">
    <text evidence="5">The sequence shown here is derived from an EMBL/GenBank/DDBJ whole genome shotgun (WGS) entry which is preliminary data.</text>
</comment>
<organism evidence="5 6">
    <name type="scientific">Candidatus Taylorbacteria bacterium RIFCSPLOWO2_02_FULL_46_40</name>
    <dbReference type="NCBI Taxonomy" id="1802329"/>
    <lineage>
        <taxon>Bacteria</taxon>
        <taxon>Candidatus Tayloriibacteriota</taxon>
    </lineage>
</organism>
<proteinExistence type="predicted"/>
<dbReference type="GO" id="GO:0043590">
    <property type="term" value="C:bacterial nucleoid"/>
    <property type="evidence" value="ECO:0007669"/>
    <property type="project" value="TreeGrafter"/>
</dbReference>
<reference evidence="5 6" key="1">
    <citation type="journal article" date="2016" name="Nat. Commun.">
        <title>Thousands of microbial genomes shed light on interconnected biogeochemical processes in an aquifer system.</title>
        <authorList>
            <person name="Anantharaman K."/>
            <person name="Brown C.T."/>
            <person name="Hug L.A."/>
            <person name="Sharon I."/>
            <person name="Castelle C.J."/>
            <person name="Probst A.J."/>
            <person name="Thomas B.C."/>
            <person name="Singh A."/>
            <person name="Wilkins M.J."/>
            <person name="Karaoz U."/>
            <person name="Brodie E.L."/>
            <person name="Williams K.H."/>
            <person name="Hubbard S.S."/>
            <person name="Banfield J.F."/>
        </authorList>
    </citation>
    <scope>NUCLEOTIDE SEQUENCE [LARGE SCALE GENOMIC DNA]</scope>
</reference>
<evidence type="ECO:0000313" key="6">
    <source>
        <dbReference type="Proteomes" id="UP000176429"/>
    </source>
</evidence>
<dbReference type="SUPFAM" id="SSF50249">
    <property type="entry name" value="Nucleic acid-binding proteins"/>
    <property type="match status" value="1"/>
</dbReference>
<evidence type="ECO:0000256" key="2">
    <source>
        <dbReference type="ARBA" id="ARBA00023172"/>
    </source>
</evidence>
<dbReference type="InterPro" id="IPR003717">
    <property type="entry name" value="RecO"/>
</dbReference>
<keyword evidence="3" id="KW-0234">DNA repair</keyword>
<dbReference type="PANTHER" id="PTHR33991">
    <property type="entry name" value="DNA REPAIR PROTEIN RECO"/>
    <property type="match status" value="1"/>
</dbReference>
<dbReference type="PANTHER" id="PTHR33991:SF1">
    <property type="entry name" value="DNA REPAIR PROTEIN RECO"/>
    <property type="match status" value="1"/>
</dbReference>
<dbReference type="Gene3D" id="2.40.50.140">
    <property type="entry name" value="Nucleic acid-binding proteins"/>
    <property type="match status" value="1"/>
</dbReference>
<dbReference type="GO" id="GO:0006310">
    <property type="term" value="P:DNA recombination"/>
    <property type="evidence" value="ECO:0007669"/>
    <property type="project" value="UniProtKB-KW"/>
</dbReference>
<name>A0A1G2NV50_9BACT</name>
<dbReference type="InterPro" id="IPR012340">
    <property type="entry name" value="NA-bd_OB-fold"/>
</dbReference>
<evidence type="ECO:0000256" key="3">
    <source>
        <dbReference type="ARBA" id="ARBA00023204"/>
    </source>
</evidence>
<evidence type="ECO:0000259" key="4">
    <source>
        <dbReference type="Pfam" id="PF11967"/>
    </source>
</evidence>
<sequence length="197" mass="22315">MNRKYTSEAILISAKNSGEADKIVLFITKRFGLLKARALGVRYAKSKLRYHLTHPSLLNAVFVRGRAGWRVVEVIEEKYSFHRALAGDRERLASAHKVFSFLPRVLVEEEFCGDVYSEVADALPLFADENSDSNDVETLVVFRILRNLGYIKAAGDDIIKKNLLAPTRLDSDILKTVRPIRRQIIGEINKTISENQL</sequence>